<feature type="domain" description="UspA" evidence="2">
    <location>
        <begin position="3"/>
        <end position="139"/>
    </location>
</feature>
<dbReference type="Pfam" id="PF00582">
    <property type="entry name" value="Usp"/>
    <property type="match status" value="2"/>
</dbReference>
<dbReference type="InterPro" id="IPR006015">
    <property type="entry name" value="Universal_stress_UspA"/>
</dbReference>
<name>A0ABW7R0H5_9ACTN</name>
<comment type="similarity">
    <text evidence="1">Belongs to the universal stress protein A family.</text>
</comment>
<dbReference type="SUPFAM" id="SSF52402">
    <property type="entry name" value="Adenine nucleotide alpha hydrolases-like"/>
    <property type="match status" value="2"/>
</dbReference>
<dbReference type="Proteomes" id="UP001610818">
    <property type="component" value="Unassembled WGS sequence"/>
</dbReference>
<gene>
    <name evidence="3" type="ORF">ACH4F9_37830</name>
</gene>
<sequence>MDKPLIVGVDGSDPSLRALDWAVDEAVSYGVPLRVVHASRWEWYEGHEPSFGINRPSVQVLSDHIAASAVERVQRRTSAVKVTGEVLSEDPAVALARLGSEAGAVVVGSRGRGELTELLLGSVSLSVAAHAASPVIVVRGHEKNVQGGFHSVVLGVDLPQEAPVAVDFAFREAQAHNASLTVVHTWRCPALEVPDFPTTVHDEHQQRATAQVEEILRDATAAYPDITVRRKVVEGHARTVLLDASRTADLLVVGARRRKGHVGMQLGPVNHAVLHHAACPVAVVPHA</sequence>
<dbReference type="PANTHER" id="PTHR46553:SF3">
    <property type="entry name" value="ADENINE NUCLEOTIDE ALPHA HYDROLASES-LIKE SUPERFAMILY PROTEIN"/>
    <property type="match status" value="1"/>
</dbReference>
<feature type="domain" description="UspA" evidence="2">
    <location>
        <begin position="149"/>
        <end position="285"/>
    </location>
</feature>
<evidence type="ECO:0000313" key="4">
    <source>
        <dbReference type="Proteomes" id="UP001610818"/>
    </source>
</evidence>
<dbReference type="InterPro" id="IPR006016">
    <property type="entry name" value="UspA"/>
</dbReference>
<reference evidence="3 4" key="1">
    <citation type="submission" date="2024-10" db="EMBL/GenBank/DDBJ databases">
        <title>The Natural Products Discovery Center: Release of the First 8490 Sequenced Strains for Exploring Actinobacteria Biosynthetic Diversity.</title>
        <authorList>
            <person name="Kalkreuter E."/>
            <person name="Kautsar S.A."/>
            <person name="Yang D."/>
            <person name="Bader C.D."/>
            <person name="Teijaro C.N."/>
            <person name="Fluegel L."/>
            <person name="Davis C.M."/>
            <person name="Simpson J.R."/>
            <person name="Lauterbach L."/>
            <person name="Steele A.D."/>
            <person name="Gui C."/>
            <person name="Meng S."/>
            <person name="Li G."/>
            <person name="Viehrig K."/>
            <person name="Ye F."/>
            <person name="Su P."/>
            <person name="Kiefer A.F."/>
            <person name="Nichols A."/>
            <person name="Cepeda A.J."/>
            <person name="Yan W."/>
            <person name="Fan B."/>
            <person name="Jiang Y."/>
            <person name="Adhikari A."/>
            <person name="Zheng C.-J."/>
            <person name="Schuster L."/>
            <person name="Cowan T.M."/>
            <person name="Smanski M.J."/>
            <person name="Chevrette M.G."/>
            <person name="De Carvalho L.P.S."/>
            <person name="Shen B."/>
        </authorList>
    </citation>
    <scope>NUCLEOTIDE SEQUENCE [LARGE SCALE GENOMIC DNA]</scope>
    <source>
        <strain evidence="3 4">NPDC017990</strain>
    </source>
</reference>
<evidence type="ECO:0000313" key="3">
    <source>
        <dbReference type="EMBL" id="MFH8550767.1"/>
    </source>
</evidence>
<dbReference type="InterPro" id="IPR014729">
    <property type="entry name" value="Rossmann-like_a/b/a_fold"/>
</dbReference>
<dbReference type="RefSeq" id="WP_397717377.1">
    <property type="nucleotide sequence ID" value="NZ_JBIRGN010000008.1"/>
</dbReference>
<dbReference type="EMBL" id="JBIRGQ010000008">
    <property type="protein sequence ID" value="MFH8550767.1"/>
    <property type="molecule type" value="Genomic_DNA"/>
</dbReference>
<dbReference type="PANTHER" id="PTHR46553">
    <property type="entry name" value="ADENINE NUCLEOTIDE ALPHA HYDROLASES-LIKE SUPERFAMILY PROTEIN"/>
    <property type="match status" value="1"/>
</dbReference>
<dbReference type="PRINTS" id="PR01438">
    <property type="entry name" value="UNVRSLSTRESS"/>
</dbReference>
<evidence type="ECO:0000259" key="2">
    <source>
        <dbReference type="Pfam" id="PF00582"/>
    </source>
</evidence>
<comment type="caution">
    <text evidence="3">The sequence shown here is derived from an EMBL/GenBank/DDBJ whole genome shotgun (WGS) entry which is preliminary data.</text>
</comment>
<proteinExistence type="inferred from homology"/>
<evidence type="ECO:0000256" key="1">
    <source>
        <dbReference type="ARBA" id="ARBA00008791"/>
    </source>
</evidence>
<organism evidence="3 4">
    <name type="scientific">Streptomyces longisporoflavus</name>
    <dbReference type="NCBI Taxonomy" id="28044"/>
    <lineage>
        <taxon>Bacteria</taxon>
        <taxon>Bacillati</taxon>
        <taxon>Actinomycetota</taxon>
        <taxon>Actinomycetes</taxon>
        <taxon>Kitasatosporales</taxon>
        <taxon>Streptomycetaceae</taxon>
        <taxon>Streptomyces</taxon>
    </lineage>
</organism>
<accession>A0ABW7R0H5</accession>
<dbReference type="Gene3D" id="3.40.50.620">
    <property type="entry name" value="HUPs"/>
    <property type="match status" value="2"/>
</dbReference>
<keyword evidence="4" id="KW-1185">Reference proteome</keyword>
<protein>
    <submittedName>
        <fullName evidence="3">Universal stress protein</fullName>
    </submittedName>
</protein>